<dbReference type="GO" id="GO:0000466">
    <property type="term" value="P:maturation of 5.8S rRNA from tricistronic rRNA transcript (SSU-rRNA, 5.8S rRNA, LSU-rRNA)"/>
    <property type="evidence" value="ECO:0007669"/>
    <property type="project" value="TreeGrafter"/>
</dbReference>
<evidence type="ECO:0000259" key="2">
    <source>
        <dbReference type="Pfam" id="PF11707"/>
    </source>
</evidence>
<feature type="region of interest" description="Disordered" evidence="1">
    <location>
        <begin position="1"/>
        <end position="20"/>
    </location>
</feature>
<dbReference type="GO" id="GO:0005730">
    <property type="term" value="C:nucleolus"/>
    <property type="evidence" value="ECO:0007669"/>
    <property type="project" value="TreeGrafter"/>
</dbReference>
<dbReference type="PANTHER" id="PTHR13500">
    <property type="entry name" value="NUCLEOLAR PRERIBOSOMAL-ASSOCIATED PROTEIN 1"/>
    <property type="match status" value="1"/>
</dbReference>
<dbReference type="InterPro" id="IPR059018">
    <property type="entry name" value="HEAT_URB1"/>
</dbReference>
<evidence type="ECO:0000313" key="6">
    <source>
        <dbReference type="Proteomes" id="UP000076722"/>
    </source>
</evidence>
<proteinExistence type="predicted"/>
<evidence type="ECO:0000259" key="3">
    <source>
        <dbReference type="Pfam" id="PF16201"/>
    </source>
</evidence>
<protein>
    <recommendedName>
        <fullName evidence="7">Ribosome 60S biogenesis N-terminal-domain-containing protein</fullName>
    </recommendedName>
</protein>
<dbReference type="Proteomes" id="UP000076722">
    <property type="component" value="Unassembled WGS sequence"/>
</dbReference>
<evidence type="ECO:0008006" key="7">
    <source>
        <dbReference type="Google" id="ProtNLM"/>
    </source>
</evidence>
<dbReference type="Pfam" id="PF11707">
    <property type="entry name" value="Npa1"/>
    <property type="match status" value="1"/>
</dbReference>
<dbReference type="Pfam" id="PF26140">
    <property type="entry name" value="HEAT_URB1"/>
    <property type="match status" value="1"/>
</dbReference>
<evidence type="ECO:0000313" key="5">
    <source>
        <dbReference type="EMBL" id="KZS90936.1"/>
    </source>
</evidence>
<feature type="domain" description="URB1 central HEAT repeat" evidence="4">
    <location>
        <begin position="706"/>
        <end position="818"/>
    </location>
</feature>
<sequence length="2136" mass="237772">MAKKRKAETEARSPQKKARVEEATVVHQPTFLSPQHIQNALAEGEQDALDKHLVALRNQLTVRATEGPISTTDKRVTLVSAWIGISPGLPELFKLVEVHQRNANTLASILSIFAYILQLLSSHLSTQATGSSLTKILLSSLFFRRYNAHLSGGHNELIMATLKLLTALSTFAGCKDQKMVLDGFAWGSKAMPKLLYARRKVANRILLEGLPKPDIRTLYIKFILSFVSPSSSTSIKSSLLEHHSDALSAIFKGLIEDPYDVARWILESCWEGIWMDAKLKRTLKLGAFHNNVLLQIMKLYDRVDVELDSDPESTPADLVHHFMLGLCTRVGFGLCFKSNGWYPRDTDTLPLSTENEEEGEKKVGTGNERIFNKPLSNLLRTLRPGDSRQQELIIKILEAAPELISRYWRESGLVTEPRLSSKWFANLGTIGSIVSLPIPSTSFLSSPSPSTPTKDLEYKSTPPPLSSILENILPSILTRANLTKGLQHPSALVRHSTALLLSKCLGKFGAVIDALKKVEEAVEGSSSSSSLRMTDMLVGEGAEREGMWGKRKAEVEREVALRVPAFSVIVAFSQSASSSSSSPTAAASTPTAISDTAISATDKNTTAEKGSKGDTTRSLLLSEAALRVIWLYHVHLPDLVSEVKFDAGKLLGTLVMRSDSDPHSHSIPTQEERAGLDMIRQLHVLRILKESQSFTWSNKLGKTNHSYLYHIFTLYNHYSSSESYKPLRDASYDLLRSILANSILFEHDPEELGIWLEVLPTSRPSPATNDAQISGGGEAGGMEDVLEMLDDCILRCMKTPYRYIEESLSATRSSPHSPHSPPSLSNAMDVDDVPDVDAEETRYQPNELPSPLLLTLLEQLTTRISKRLISPSSIIALVSFVRQLVVLILGKQPSLVFAQNVHERLARCVQDMEDNGGGEDRGWQEAVVVGRKERDLLGACIEGIEKPIEKPLPGASASANEFFPIYERRAIGLDERGLEKVAYELVDRVKVLGESLSKAQVQRVVGIVKPCRGALRELMKVLDPRDQLLWDAFNPVEEMVEYTNSIPFEYAFIHSNVEHLNDLTIRSTLAALFLSPPSTTTPILLRRLNMILRRLASAHLNGGANKGIENVTLITRIRYGTLATIVEIMDTVGKMERAEVDVGLLKKGLFEGSAMRDALRVHIGQKQIREVVEALFRVTLDCTNDADRVLVAEACDHWLHSALSSHGEDGTQIQTLLLFIPFMEDASLFRLLALYLPLITSSSNTSGTPSSPSIVSAIFSALTKYTTRPSLSAYFKPQIPTLFKLIADRPEMHVLTKLLSAVMCEHLPLICAGVAFDKTRKFTDVNRTLESFWNRQTYILPPSPHILSLLTIDHRDTSRDRLVAYILYFSPESRKEYSTWLQQNDVLEKIEKRDLIASLSAWLDMIVPRGIVSTLLEPLPSEFVGRLLAWLTEGFLVDASMENAYRSAFGTLIRVAVTSLTPDEFRDLINRYIKSLHSLAAYSLITSVFTSEAFVRDFADKGVVDLLVEGSLSFVTRAYSDGDEDEDVVKTVQYIVNLVKASTEVKPHVVEPALQAMTQNSLSSLSALELAAALVARSPLKPASVNKLIQSIVQHQRFKTIGLAPASRLALIKLLDVLFRKHPLNTCQPSHVQPLVSVYHGTLSETDTILLSIFQLFETERRTSIASLFLLWSPSRSSSGSTDSITAILTNLDSNMIFRTLGQFPCRRTFQSRHPTFSSSSEDSNEDIYDPVLLLLLLGQFTVEAPELNAFQWVDLLRTNIACIPIICLASKDASMRTYAHAMLGGLWTLIKNADFQEKDQVTYYLNMIKDAFAAPSDTLVRQPTHIVLLMAHAIRAIFYPGNFLSPSIFKFLLQRPELDVEDVPMLLGMLYSSSDDSKKEKSWIIRFLKEGMKSTKDWTLLQRRRTVDMLCTVFEGSRDGALSAAIIEVFAAITSNASAATTLVLRSSFLVWIEMQMETISPGEELLWAQVLENISYSARGSILQRSSHDQWQFEINRCLRLLLRGQASIDILSRVANILLALSQIASPESMEPTLDLVMKVLKDYESSVMSPLSDVQRFGSSATAWFKVVESLWRCESSRSDVSQRWRLLVSRILLWRSYSCSNDGTEEWVRQEALVTWSTSLQASKPAVHGSV</sequence>
<evidence type="ECO:0000259" key="4">
    <source>
        <dbReference type="Pfam" id="PF26140"/>
    </source>
</evidence>
<dbReference type="GO" id="GO:0000463">
    <property type="term" value="P:maturation of LSU-rRNA from tricistronic rRNA transcript (SSU-rRNA, 5.8S rRNA, LSU-rRNA)"/>
    <property type="evidence" value="ECO:0007669"/>
    <property type="project" value="TreeGrafter"/>
</dbReference>
<accession>A0A164RVY2</accession>
<dbReference type="InterPro" id="IPR021714">
    <property type="entry name" value="URB1_N"/>
</dbReference>
<name>A0A164RVY2_9AGAM</name>
<dbReference type="PANTHER" id="PTHR13500:SF0">
    <property type="entry name" value="NUCLEOLAR PRE-RIBOSOMAL-ASSOCIATED PROTEIN 1"/>
    <property type="match status" value="1"/>
</dbReference>
<organism evidence="5 6">
    <name type="scientific">Sistotremastrum niveocremeum HHB9708</name>
    <dbReference type="NCBI Taxonomy" id="1314777"/>
    <lineage>
        <taxon>Eukaryota</taxon>
        <taxon>Fungi</taxon>
        <taxon>Dikarya</taxon>
        <taxon>Basidiomycota</taxon>
        <taxon>Agaricomycotina</taxon>
        <taxon>Agaricomycetes</taxon>
        <taxon>Sistotremastrales</taxon>
        <taxon>Sistotremastraceae</taxon>
        <taxon>Sertulicium</taxon>
        <taxon>Sertulicium niveocremeum</taxon>
    </lineage>
</organism>
<dbReference type="InterPro" id="IPR032436">
    <property type="entry name" value="URB1_C"/>
</dbReference>
<keyword evidence="6" id="KW-1185">Reference proteome</keyword>
<reference evidence="5 6" key="1">
    <citation type="journal article" date="2016" name="Mol. Biol. Evol.">
        <title>Comparative Genomics of Early-Diverging Mushroom-Forming Fungi Provides Insights into the Origins of Lignocellulose Decay Capabilities.</title>
        <authorList>
            <person name="Nagy L.G."/>
            <person name="Riley R."/>
            <person name="Tritt A."/>
            <person name="Adam C."/>
            <person name="Daum C."/>
            <person name="Floudas D."/>
            <person name="Sun H."/>
            <person name="Yadav J.S."/>
            <person name="Pangilinan J."/>
            <person name="Larsson K.H."/>
            <person name="Matsuura K."/>
            <person name="Barry K."/>
            <person name="Labutti K."/>
            <person name="Kuo R."/>
            <person name="Ohm R.A."/>
            <person name="Bhattacharya S.S."/>
            <person name="Shirouzu T."/>
            <person name="Yoshinaga Y."/>
            <person name="Martin F.M."/>
            <person name="Grigoriev I.V."/>
            <person name="Hibbett D.S."/>
        </authorList>
    </citation>
    <scope>NUCLEOTIDE SEQUENCE [LARGE SCALE GENOMIC DNA]</scope>
    <source>
        <strain evidence="5 6">HHB9708</strain>
    </source>
</reference>
<feature type="domain" description="URB1 N-terminal" evidence="2">
    <location>
        <begin position="90"/>
        <end position="426"/>
    </location>
</feature>
<evidence type="ECO:0000256" key="1">
    <source>
        <dbReference type="SAM" id="MobiDB-lite"/>
    </source>
</evidence>
<dbReference type="STRING" id="1314777.A0A164RVY2"/>
<feature type="compositionally biased region" description="Basic and acidic residues" evidence="1">
    <location>
        <begin position="7"/>
        <end position="20"/>
    </location>
</feature>
<dbReference type="EMBL" id="KV419418">
    <property type="protein sequence ID" value="KZS90936.1"/>
    <property type="molecule type" value="Genomic_DNA"/>
</dbReference>
<feature type="domain" description="URB1 C-terminal" evidence="3">
    <location>
        <begin position="1764"/>
        <end position="1953"/>
    </location>
</feature>
<gene>
    <name evidence="5" type="ORF">SISNIDRAFT_487949</name>
</gene>
<dbReference type="InterPro" id="IPR016024">
    <property type="entry name" value="ARM-type_fold"/>
</dbReference>
<feature type="region of interest" description="Disordered" evidence="1">
    <location>
        <begin position="808"/>
        <end position="830"/>
    </location>
</feature>
<dbReference type="OrthoDB" id="72892at2759"/>
<dbReference type="Pfam" id="PF16201">
    <property type="entry name" value="NopRA1"/>
    <property type="match status" value="1"/>
</dbReference>
<dbReference type="SUPFAM" id="SSF48371">
    <property type="entry name" value="ARM repeat"/>
    <property type="match status" value="2"/>
</dbReference>
<dbReference type="InterPro" id="IPR039844">
    <property type="entry name" value="URB1"/>
</dbReference>